<evidence type="ECO:0000256" key="5">
    <source>
        <dbReference type="ARBA" id="ARBA00023180"/>
    </source>
</evidence>
<dbReference type="EC" id="3.4.16.-" evidence="6"/>
<organism evidence="7 8">
    <name type="scientific">Metarhizium guizhouense (strain ARSEF 977)</name>
    <dbReference type="NCBI Taxonomy" id="1276136"/>
    <lineage>
        <taxon>Eukaryota</taxon>
        <taxon>Fungi</taxon>
        <taxon>Dikarya</taxon>
        <taxon>Ascomycota</taxon>
        <taxon>Pezizomycotina</taxon>
        <taxon>Sordariomycetes</taxon>
        <taxon>Hypocreomycetidae</taxon>
        <taxon>Hypocreales</taxon>
        <taxon>Clavicipitaceae</taxon>
        <taxon>Metarhizium</taxon>
    </lineage>
</organism>
<keyword evidence="2 6" id="KW-0121">Carboxypeptidase</keyword>
<dbReference type="GO" id="GO:0004185">
    <property type="term" value="F:serine-type carboxypeptidase activity"/>
    <property type="evidence" value="ECO:0007669"/>
    <property type="project" value="UniProtKB-UniRule"/>
</dbReference>
<dbReference type="InterPro" id="IPR029058">
    <property type="entry name" value="AB_hydrolase_fold"/>
</dbReference>
<dbReference type="PANTHER" id="PTHR11802:SF116">
    <property type="entry name" value="CARBOXYPEPTIDASE"/>
    <property type="match status" value="1"/>
</dbReference>
<evidence type="ECO:0000313" key="7">
    <source>
        <dbReference type="EMBL" id="KID85783.1"/>
    </source>
</evidence>
<dbReference type="InterPro" id="IPR018202">
    <property type="entry name" value="Ser_caboxypep_ser_AS"/>
</dbReference>
<reference evidence="7 8" key="1">
    <citation type="journal article" date="2014" name="Proc. Natl. Acad. Sci. U.S.A.">
        <title>Trajectory and genomic determinants of fungal-pathogen speciation and host adaptation.</title>
        <authorList>
            <person name="Hu X."/>
            <person name="Xiao G."/>
            <person name="Zheng P."/>
            <person name="Shang Y."/>
            <person name="Su Y."/>
            <person name="Zhang X."/>
            <person name="Liu X."/>
            <person name="Zhan S."/>
            <person name="St Leger R.J."/>
            <person name="Wang C."/>
        </authorList>
    </citation>
    <scope>NUCLEOTIDE SEQUENCE [LARGE SCALE GENOMIC DNA]</scope>
    <source>
        <strain evidence="7 8">ARSEF 977</strain>
    </source>
</reference>
<evidence type="ECO:0000256" key="3">
    <source>
        <dbReference type="ARBA" id="ARBA00022670"/>
    </source>
</evidence>
<dbReference type="EMBL" id="AZNH01000027">
    <property type="protein sequence ID" value="KID85783.1"/>
    <property type="molecule type" value="Genomic_DNA"/>
</dbReference>
<feature type="signal peptide" evidence="6">
    <location>
        <begin position="1"/>
        <end position="18"/>
    </location>
</feature>
<evidence type="ECO:0000256" key="2">
    <source>
        <dbReference type="ARBA" id="ARBA00022645"/>
    </source>
</evidence>
<dbReference type="Proteomes" id="UP000031192">
    <property type="component" value="Unassembled WGS sequence"/>
</dbReference>
<dbReference type="OrthoDB" id="443318at2759"/>
<sequence>MKLLPFLLSILSASITDATPVNQGQESQPALDHGTTNASKGGFQYLNSKTRKYLVDGKSIPEVKFDVGESYAGLLPISPSSNSSLFFWFFPTNNPKASDEITIWLNGGPGDSSLNGMLLATGPFLWQPGTDRPIPNPYAWNNLTNVVYIDQPAGTGYSPGSGTVVNVIDIAEQFTSWFKNFATTFGLERRKVYITGESYAGHMIPYIASRMLDEKNNTHSNVKGVQIVDGVINSFSVIQQAPVVAAVKHFNHVMNLNDTFISDINTRSKQCGYNKFLSEVLTYPPSKKVFATPDKDQPGCSIWSDILTAAFKVNPCFNTYHLTDRCPTPESVMDDGPNSYFNREDVKKVLHVPPKTYYKAHSGFAWSGFPGPDGLAPQPSGLGPLPRVIELTNNTIIAHGLQDFLLLANGSLATIQNMTWNGYQGFQKAPTEPLVVPYRHQRRELNYRKESAIETGVRVEGNAHTERGLTFVSIDTAGHGMCFYFPLFLSKSKPSSHTFPQAMPQYTPGAAYRQLEFLLGRIENLQQE</sequence>
<evidence type="ECO:0000313" key="8">
    <source>
        <dbReference type="Proteomes" id="UP000031192"/>
    </source>
</evidence>
<dbReference type="HOGENOM" id="CLU_008523_12_3_1"/>
<evidence type="ECO:0000256" key="6">
    <source>
        <dbReference type="RuleBase" id="RU361156"/>
    </source>
</evidence>
<gene>
    <name evidence="7" type="ORF">MGU_07091</name>
</gene>
<keyword evidence="4 6" id="KW-0378">Hydrolase</keyword>
<dbReference type="PANTHER" id="PTHR11802">
    <property type="entry name" value="SERINE PROTEASE FAMILY S10 SERINE CARBOXYPEPTIDASE"/>
    <property type="match status" value="1"/>
</dbReference>
<dbReference type="PRINTS" id="PR00724">
    <property type="entry name" value="CRBOXYPTASEC"/>
</dbReference>
<comment type="similarity">
    <text evidence="1 6">Belongs to the peptidase S10 family.</text>
</comment>
<evidence type="ECO:0000256" key="4">
    <source>
        <dbReference type="ARBA" id="ARBA00022801"/>
    </source>
</evidence>
<dbReference type="InterPro" id="IPR001563">
    <property type="entry name" value="Peptidase_S10"/>
</dbReference>
<keyword evidence="3 6" id="KW-0645">Protease</keyword>
<keyword evidence="5" id="KW-0325">Glycoprotein</keyword>
<comment type="caution">
    <text evidence="7">The sequence shown here is derived from an EMBL/GenBank/DDBJ whole genome shotgun (WGS) entry which is preliminary data.</text>
</comment>
<name>A0A0B4GSZ2_METGA</name>
<keyword evidence="8" id="KW-1185">Reference proteome</keyword>
<accession>A0A0B4GSZ2</accession>
<dbReference type="SUPFAM" id="SSF53474">
    <property type="entry name" value="alpha/beta-Hydrolases"/>
    <property type="match status" value="1"/>
</dbReference>
<feature type="chain" id="PRO_5006514127" description="Carboxypeptidase" evidence="6">
    <location>
        <begin position="19"/>
        <end position="528"/>
    </location>
</feature>
<evidence type="ECO:0000256" key="1">
    <source>
        <dbReference type="ARBA" id="ARBA00009431"/>
    </source>
</evidence>
<dbReference type="PROSITE" id="PS00131">
    <property type="entry name" value="CARBOXYPEPT_SER_SER"/>
    <property type="match status" value="1"/>
</dbReference>
<dbReference type="AlphaFoldDB" id="A0A0B4GSZ2"/>
<dbReference type="GO" id="GO:0006508">
    <property type="term" value="P:proteolysis"/>
    <property type="evidence" value="ECO:0007669"/>
    <property type="project" value="UniProtKB-KW"/>
</dbReference>
<protein>
    <recommendedName>
        <fullName evidence="6">Carboxypeptidase</fullName>
        <ecNumber evidence="6">3.4.16.-</ecNumber>
    </recommendedName>
</protein>
<keyword evidence="6" id="KW-0732">Signal</keyword>
<dbReference type="Pfam" id="PF00450">
    <property type="entry name" value="Peptidase_S10"/>
    <property type="match status" value="1"/>
</dbReference>
<dbReference type="Gene3D" id="3.40.50.1820">
    <property type="entry name" value="alpha/beta hydrolase"/>
    <property type="match status" value="1"/>
</dbReference>
<proteinExistence type="inferred from homology"/>